<keyword evidence="1" id="KW-0732">Signal</keyword>
<gene>
    <name evidence="2" type="ORF">EAH73_10515</name>
</gene>
<evidence type="ECO:0000313" key="3">
    <source>
        <dbReference type="Proteomes" id="UP000317646"/>
    </source>
</evidence>
<feature type="signal peptide" evidence="1">
    <location>
        <begin position="1"/>
        <end position="22"/>
    </location>
</feature>
<dbReference type="OrthoDB" id="946891at2"/>
<dbReference type="RefSeq" id="WP_140466468.1">
    <property type="nucleotide sequence ID" value="NZ_RCYZ01000004.1"/>
</dbReference>
<accession>A0A502GX67</accession>
<name>A0A502GX67_9BACT</name>
<protein>
    <recommendedName>
        <fullName evidence="4">DUF2846 domain-containing protein</fullName>
    </recommendedName>
</protein>
<sequence length="147" mass="16214">MLSSSFLLAAFVALSGPSAADAQLQPGVYLSSAEVVRNAPARPGHVERHQPARGHLVVVADGTHAVHHVPTAHAWGFANAEHQVFRLVKHQAYLVTHQDSVVLYSRPRTVQYGRNANTFTEQFFSIGLDGELYPLTRRKLRQQLAAR</sequence>
<proteinExistence type="predicted"/>
<comment type="caution">
    <text evidence="2">The sequence shown here is derived from an EMBL/GenBank/DDBJ whole genome shotgun (WGS) entry which is preliminary data.</text>
</comment>
<keyword evidence="3" id="KW-1185">Reference proteome</keyword>
<feature type="chain" id="PRO_5021253683" description="DUF2846 domain-containing protein" evidence="1">
    <location>
        <begin position="23"/>
        <end position="147"/>
    </location>
</feature>
<dbReference type="Proteomes" id="UP000317646">
    <property type="component" value="Unassembled WGS sequence"/>
</dbReference>
<evidence type="ECO:0000313" key="2">
    <source>
        <dbReference type="EMBL" id="TPG65820.1"/>
    </source>
</evidence>
<organism evidence="2 3">
    <name type="scientific">Hymenobacter nivis</name>
    <dbReference type="NCBI Taxonomy" id="1850093"/>
    <lineage>
        <taxon>Bacteria</taxon>
        <taxon>Pseudomonadati</taxon>
        <taxon>Bacteroidota</taxon>
        <taxon>Cytophagia</taxon>
        <taxon>Cytophagales</taxon>
        <taxon>Hymenobacteraceae</taxon>
        <taxon>Hymenobacter</taxon>
    </lineage>
</organism>
<dbReference type="EMBL" id="RCYZ01000004">
    <property type="protein sequence ID" value="TPG65820.1"/>
    <property type="molecule type" value="Genomic_DNA"/>
</dbReference>
<dbReference type="AlphaFoldDB" id="A0A502GX67"/>
<evidence type="ECO:0000256" key="1">
    <source>
        <dbReference type="SAM" id="SignalP"/>
    </source>
</evidence>
<evidence type="ECO:0008006" key="4">
    <source>
        <dbReference type="Google" id="ProtNLM"/>
    </source>
</evidence>
<reference evidence="2 3" key="1">
    <citation type="journal article" date="2019" name="Environ. Microbiol.">
        <title>Species interactions and distinct microbial communities in high Arctic permafrost affected cryosols are associated with the CH4 and CO2 gas fluxes.</title>
        <authorList>
            <person name="Altshuler I."/>
            <person name="Hamel J."/>
            <person name="Turney S."/>
            <person name="Magnuson E."/>
            <person name="Levesque R."/>
            <person name="Greer C."/>
            <person name="Whyte L.G."/>
        </authorList>
    </citation>
    <scope>NUCLEOTIDE SEQUENCE [LARGE SCALE GENOMIC DNA]</scope>
    <source>
        <strain evidence="2 3">S9.2P</strain>
    </source>
</reference>